<protein>
    <submittedName>
        <fullName evidence="5">Gfo/Idh/MocA family oxidoreductase</fullName>
    </submittedName>
</protein>
<dbReference type="Pfam" id="PF01408">
    <property type="entry name" value="GFO_IDH_MocA"/>
    <property type="match status" value="1"/>
</dbReference>
<dbReference type="RefSeq" id="WP_311501064.1">
    <property type="nucleotide sequence ID" value="NZ_JAVRHN010000014.1"/>
</dbReference>
<dbReference type="SUPFAM" id="SSF55347">
    <property type="entry name" value="Glyceraldehyde-3-phosphate dehydrogenase-like, C-terminal domain"/>
    <property type="match status" value="1"/>
</dbReference>
<dbReference type="Gene3D" id="3.30.360.10">
    <property type="entry name" value="Dihydrodipicolinate Reductase, domain 2"/>
    <property type="match status" value="1"/>
</dbReference>
<comment type="caution">
    <text evidence="5">The sequence shown here is derived from an EMBL/GenBank/DDBJ whole genome shotgun (WGS) entry which is preliminary data.</text>
</comment>
<dbReference type="PANTHER" id="PTHR22604:SF105">
    <property type="entry name" value="TRANS-1,2-DIHYDROBENZENE-1,2-DIOL DEHYDROGENASE"/>
    <property type="match status" value="1"/>
</dbReference>
<dbReference type="InterPro" id="IPR036291">
    <property type="entry name" value="NAD(P)-bd_dom_sf"/>
</dbReference>
<dbReference type="InterPro" id="IPR000683">
    <property type="entry name" value="Gfo/Idh/MocA-like_OxRdtase_N"/>
</dbReference>
<reference evidence="5 6" key="1">
    <citation type="submission" date="2023-09" db="EMBL/GenBank/DDBJ databases">
        <authorList>
            <person name="Rey-Velasco X."/>
        </authorList>
    </citation>
    <scope>NUCLEOTIDE SEQUENCE [LARGE SCALE GENOMIC DNA]</scope>
    <source>
        <strain evidence="5 6">F225</strain>
    </source>
</reference>
<evidence type="ECO:0000313" key="6">
    <source>
        <dbReference type="Proteomes" id="UP001253848"/>
    </source>
</evidence>
<evidence type="ECO:0000256" key="2">
    <source>
        <dbReference type="ARBA" id="ARBA00023002"/>
    </source>
</evidence>
<feature type="domain" description="Gfo/Idh/MocA-like oxidoreductase N-terminal" evidence="3">
    <location>
        <begin position="7"/>
        <end position="123"/>
    </location>
</feature>
<gene>
    <name evidence="5" type="ORF">RM541_15605</name>
</gene>
<accession>A0ABU3DXL2</accession>
<organism evidence="5 6">
    <name type="scientific">Autumnicola psychrophila</name>
    <dbReference type="NCBI Taxonomy" id="3075592"/>
    <lineage>
        <taxon>Bacteria</taxon>
        <taxon>Pseudomonadati</taxon>
        <taxon>Bacteroidota</taxon>
        <taxon>Flavobacteriia</taxon>
        <taxon>Flavobacteriales</taxon>
        <taxon>Flavobacteriaceae</taxon>
        <taxon>Autumnicola</taxon>
    </lineage>
</organism>
<evidence type="ECO:0000313" key="5">
    <source>
        <dbReference type="EMBL" id="MDT0687792.1"/>
    </source>
</evidence>
<dbReference type="InterPro" id="IPR050984">
    <property type="entry name" value="Gfo/Idh/MocA_domain"/>
</dbReference>
<comment type="similarity">
    <text evidence="1">Belongs to the Gfo/Idh/MocA family.</text>
</comment>
<dbReference type="PANTHER" id="PTHR22604">
    <property type="entry name" value="OXIDOREDUCTASES"/>
    <property type="match status" value="1"/>
</dbReference>
<evidence type="ECO:0000259" key="3">
    <source>
        <dbReference type="Pfam" id="PF01408"/>
    </source>
</evidence>
<dbReference type="EMBL" id="JAVRHN010000014">
    <property type="protein sequence ID" value="MDT0687792.1"/>
    <property type="molecule type" value="Genomic_DNA"/>
</dbReference>
<evidence type="ECO:0000256" key="1">
    <source>
        <dbReference type="ARBA" id="ARBA00010928"/>
    </source>
</evidence>
<name>A0ABU3DXL2_9FLAO</name>
<dbReference type="Pfam" id="PF22725">
    <property type="entry name" value="GFO_IDH_MocA_C3"/>
    <property type="match status" value="1"/>
</dbReference>
<feature type="domain" description="GFO/IDH/MocA-like oxidoreductase" evidence="4">
    <location>
        <begin position="133"/>
        <end position="248"/>
    </location>
</feature>
<evidence type="ECO:0000259" key="4">
    <source>
        <dbReference type="Pfam" id="PF22725"/>
    </source>
</evidence>
<dbReference type="Gene3D" id="3.40.50.720">
    <property type="entry name" value="NAD(P)-binding Rossmann-like Domain"/>
    <property type="match status" value="1"/>
</dbReference>
<keyword evidence="6" id="KW-1185">Reference proteome</keyword>
<sequence>MEEKTVKWAILGPGKIAKKFATGLKDVKGAELYAVASRSKERADAFAEEFNATKAYSSYEEMLKDEQVDVVYIATPHVFHFDNTLLCLEHKKAVLCEKPFAMDTEQVKEMIAMAREKKVFLMEALWTQFLPHFQYVMDLVKKERYGKLKKIEANFGFHSPFNKEHRLYNKSLGGGSLLDIGIYPIFTALSALGIPERISAKAKMTTTGVDEECEMIFSYKDGVEAELHSTVGRETGTTATFFCEKAEIKINSRFHEPTSVTISTEEGEETKDFNVTANGYNFEAAHVQEMLKQGRIESDQMTFEKSLQLIGLLDEVRKKISLVY</sequence>
<dbReference type="Proteomes" id="UP001253848">
    <property type="component" value="Unassembled WGS sequence"/>
</dbReference>
<proteinExistence type="inferred from homology"/>
<keyword evidence="2" id="KW-0560">Oxidoreductase</keyword>
<dbReference type="InterPro" id="IPR055170">
    <property type="entry name" value="GFO_IDH_MocA-like_dom"/>
</dbReference>
<dbReference type="SUPFAM" id="SSF51735">
    <property type="entry name" value="NAD(P)-binding Rossmann-fold domains"/>
    <property type="match status" value="1"/>
</dbReference>